<feature type="transmembrane region" description="Helical" evidence="1">
    <location>
        <begin position="59"/>
        <end position="77"/>
    </location>
</feature>
<evidence type="ECO:0000313" key="3">
    <source>
        <dbReference type="Proteomes" id="UP001055102"/>
    </source>
</evidence>
<accession>A0ABQ4SSH2</accession>
<dbReference type="EMBL" id="BPQR01000001">
    <property type="protein sequence ID" value="GJE04805.1"/>
    <property type="molecule type" value="Genomic_DNA"/>
</dbReference>
<reference evidence="2" key="2">
    <citation type="submission" date="2021-08" db="EMBL/GenBank/DDBJ databases">
        <authorList>
            <person name="Tani A."/>
            <person name="Ola A."/>
            <person name="Ogura Y."/>
            <person name="Katsura K."/>
            <person name="Hayashi T."/>
        </authorList>
    </citation>
    <scope>NUCLEOTIDE SEQUENCE</scope>
    <source>
        <strain evidence="2">LMG 23639</strain>
    </source>
</reference>
<keyword evidence="1" id="KW-0812">Transmembrane</keyword>
<sequence>MNGKVILLVVGLLAGGLVGYLTRPEAAEIKLGPLSIEVQGDRPAGARGGEMTQGQWQHVGAFAAVGALIGFGLGFLADRRRS</sequence>
<keyword evidence="1" id="KW-1133">Transmembrane helix</keyword>
<protein>
    <recommendedName>
        <fullName evidence="4">Cobalt transporter</fullName>
    </recommendedName>
</protein>
<evidence type="ECO:0000313" key="2">
    <source>
        <dbReference type="EMBL" id="GJE04805.1"/>
    </source>
</evidence>
<evidence type="ECO:0008006" key="4">
    <source>
        <dbReference type="Google" id="ProtNLM"/>
    </source>
</evidence>
<reference evidence="2" key="1">
    <citation type="journal article" date="2021" name="Front. Microbiol.">
        <title>Comprehensive Comparative Genomics and Phenotyping of Methylobacterium Species.</title>
        <authorList>
            <person name="Alessa O."/>
            <person name="Ogura Y."/>
            <person name="Fujitani Y."/>
            <person name="Takami H."/>
            <person name="Hayashi T."/>
            <person name="Sahin N."/>
            <person name="Tani A."/>
        </authorList>
    </citation>
    <scope>NUCLEOTIDE SEQUENCE</scope>
    <source>
        <strain evidence="2">LMG 23639</strain>
    </source>
</reference>
<dbReference type="RefSeq" id="WP_238273526.1">
    <property type="nucleotide sequence ID" value="NZ_BPQR01000001.1"/>
</dbReference>
<dbReference type="Proteomes" id="UP001055102">
    <property type="component" value="Unassembled WGS sequence"/>
</dbReference>
<name>A0ABQ4SSH2_9HYPH</name>
<comment type="caution">
    <text evidence="2">The sequence shown here is derived from an EMBL/GenBank/DDBJ whole genome shotgun (WGS) entry which is preliminary data.</text>
</comment>
<keyword evidence="3" id="KW-1185">Reference proteome</keyword>
<evidence type="ECO:0000256" key="1">
    <source>
        <dbReference type="SAM" id="Phobius"/>
    </source>
</evidence>
<gene>
    <name evidence="2" type="ORF">AOPFMNJM_0097</name>
</gene>
<organism evidence="2 3">
    <name type="scientific">Methylobacterium jeotgali</name>
    <dbReference type="NCBI Taxonomy" id="381630"/>
    <lineage>
        <taxon>Bacteria</taxon>
        <taxon>Pseudomonadati</taxon>
        <taxon>Pseudomonadota</taxon>
        <taxon>Alphaproteobacteria</taxon>
        <taxon>Hyphomicrobiales</taxon>
        <taxon>Methylobacteriaceae</taxon>
        <taxon>Methylobacterium</taxon>
    </lineage>
</organism>
<keyword evidence="1" id="KW-0472">Membrane</keyword>
<proteinExistence type="predicted"/>